<dbReference type="Proteomes" id="UP000318199">
    <property type="component" value="Unassembled WGS sequence"/>
</dbReference>
<reference evidence="3 4" key="1">
    <citation type="submission" date="2019-07" db="EMBL/GenBank/DDBJ databases">
        <title>Caenimonas sedimenti sp. nov., isolated from activated sludge.</title>
        <authorList>
            <person name="Xu J."/>
        </authorList>
    </citation>
    <scope>NUCLEOTIDE SEQUENCE [LARGE SCALE GENOMIC DNA]</scope>
    <source>
        <strain evidence="3 4">HX-9-20</strain>
    </source>
</reference>
<proteinExistence type="predicted"/>
<name>A0A562ZG91_9BURK</name>
<feature type="chain" id="PRO_5022146088" evidence="2">
    <location>
        <begin position="20"/>
        <end position="223"/>
    </location>
</feature>
<feature type="compositionally biased region" description="Low complexity" evidence="1">
    <location>
        <begin position="115"/>
        <end position="128"/>
    </location>
</feature>
<evidence type="ECO:0000256" key="2">
    <source>
        <dbReference type="SAM" id="SignalP"/>
    </source>
</evidence>
<organism evidence="3 4">
    <name type="scientific">Caenimonas sedimenti</name>
    <dbReference type="NCBI Taxonomy" id="2596921"/>
    <lineage>
        <taxon>Bacteria</taxon>
        <taxon>Pseudomonadati</taxon>
        <taxon>Pseudomonadota</taxon>
        <taxon>Betaproteobacteria</taxon>
        <taxon>Burkholderiales</taxon>
        <taxon>Comamonadaceae</taxon>
        <taxon>Caenimonas</taxon>
    </lineage>
</organism>
<dbReference type="RefSeq" id="WP_145896447.1">
    <property type="nucleotide sequence ID" value="NZ_VOBQ01000024.1"/>
</dbReference>
<dbReference type="EMBL" id="VOBQ01000024">
    <property type="protein sequence ID" value="TWO66985.1"/>
    <property type="molecule type" value="Genomic_DNA"/>
</dbReference>
<evidence type="ECO:0000313" key="3">
    <source>
        <dbReference type="EMBL" id="TWO66985.1"/>
    </source>
</evidence>
<feature type="compositionally biased region" description="Basic and acidic residues" evidence="1">
    <location>
        <begin position="129"/>
        <end position="150"/>
    </location>
</feature>
<keyword evidence="4" id="KW-1185">Reference proteome</keyword>
<protein>
    <submittedName>
        <fullName evidence="3">Uncharacterized protein</fullName>
    </submittedName>
</protein>
<dbReference type="OrthoDB" id="8914044at2"/>
<feature type="compositionally biased region" description="Basic and acidic residues" evidence="1">
    <location>
        <begin position="88"/>
        <end position="114"/>
    </location>
</feature>
<sequence length="223" mass="24621">MKLLPLLLLALAFTAPSRAAEEDASREREQIRAARATVQSQYAAEEQACHRRFAVNDCLDKAKKVRNDALADLRRQELALNEASRRRKTEERRREIDERSSPERLEAAERRRQEALAAQREQAAQKAEQAARRASDAAERAAKAAGREVKPVPAAPGPAASGRAVEPRAGALRTPQPQGGEAARNRAEYEARIKDAQDRKARILQRKAERAKPPASSLPTPAS</sequence>
<feature type="signal peptide" evidence="2">
    <location>
        <begin position="1"/>
        <end position="19"/>
    </location>
</feature>
<evidence type="ECO:0000256" key="1">
    <source>
        <dbReference type="SAM" id="MobiDB-lite"/>
    </source>
</evidence>
<comment type="caution">
    <text evidence="3">The sequence shown here is derived from an EMBL/GenBank/DDBJ whole genome shotgun (WGS) entry which is preliminary data.</text>
</comment>
<feature type="region of interest" description="Disordered" evidence="1">
    <location>
        <begin position="78"/>
        <end position="223"/>
    </location>
</feature>
<gene>
    <name evidence="3" type="ORF">FN976_25990</name>
</gene>
<dbReference type="AlphaFoldDB" id="A0A562ZG91"/>
<keyword evidence="2" id="KW-0732">Signal</keyword>
<accession>A0A562ZG91</accession>
<feature type="compositionally biased region" description="Basic and acidic residues" evidence="1">
    <location>
        <begin position="183"/>
        <end position="212"/>
    </location>
</feature>
<evidence type="ECO:0000313" key="4">
    <source>
        <dbReference type="Proteomes" id="UP000318199"/>
    </source>
</evidence>